<feature type="transmembrane region" description="Helical" evidence="1">
    <location>
        <begin position="72"/>
        <end position="93"/>
    </location>
</feature>
<dbReference type="PATRIC" id="fig|322095.3.peg.2055"/>
<reference evidence="3" key="1">
    <citation type="submission" date="2016-01" db="EMBL/GenBank/DDBJ databases">
        <authorList>
            <person name="Mitreva M."/>
            <person name="Pepin K.H."/>
            <person name="Mihindukulasuriya K.A."/>
            <person name="Fulton R."/>
            <person name="Fronick C."/>
            <person name="O'Laughlin M."/>
            <person name="Miner T."/>
            <person name="Herter B."/>
            <person name="Rosa B.A."/>
            <person name="Cordes M."/>
            <person name="Tomlinson C."/>
            <person name="Wollam A."/>
            <person name="Palsikar V.B."/>
            <person name="Mardis E.R."/>
            <person name="Wilson R.K."/>
        </authorList>
    </citation>
    <scope>NUCLEOTIDE SEQUENCE [LARGE SCALE GENOMIC DNA]</scope>
    <source>
        <strain evidence="3">KA00683</strain>
    </source>
</reference>
<evidence type="ECO:0000313" key="2">
    <source>
        <dbReference type="EMBL" id="KXB73344.1"/>
    </source>
</evidence>
<protein>
    <recommendedName>
        <fullName evidence="4">HXXEE domain-containing protein</fullName>
    </recommendedName>
</protein>
<keyword evidence="3" id="KW-1185">Reference proteome</keyword>
<comment type="caution">
    <text evidence="2">The sequence shown here is derived from an EMBL/GenBank/DDBJ whole genome shotgun (WGS) entry which is preliminary data.</text>
</comment>
<keyword evidence="1" id="KW-1133">Transmembrane helix</keyword>
<dbReference type="Pfam" id="PF13787">
    <property type="entry name" value="HXXEE"/>
    <property type="match status" value="1"/>
</dbReference>
<name>A0A134B079_9PORP</name>
<evidence type="ECO:0000313" key="3">
    <source>
        <dbReference type="Proteomes" id="UP000070224"/>
    </source>
</evidence>
<accession>A0A134B079</accession>
<gene>
    <name evidence="2" type="ORF">HMPREF3185_02086</name>
</gene>
<dbReference type="EMBL" id="LSDK01000140">
    <property type="protein sequence ID" value="KXB73344.1"/>
    <property type="molecule type" value="Genomic_DNA"/>
</dbReference>
<dbReference type="InterPro" id="IPR025671">
    <property type="entry name" value="HXXEE"/>
</dbReference>
<feature type="transmembrane region" description="Helical" evidence="1">
    <location>
        <begin position="158"/>
        <end position="179"/>
    </location>
</feature>
<feature type="transmembrane region" description="Helical" evidence="1">
    <location>
        <begin position="127"/>
        <end position="146"/>
    </location>
</feature>
<dbReference type="STRING" id="322095.HMPREF3185_02086"/>
<sequence>MMRPIIYRMELAMSNLDLTMLVLPLVFMVHEYEEIIMFEPWLRSNREELRRRFPRFAQFFERSGYFDYSTSTFAIGTAHEFLLVAVISTLAVWQGVYAWWFAAFSAHFVHLIIHFIQWIVYRKYVPVIVSTILSLPYCLYALSEFIHASLLSPSQICLWGLIGIVGMVLSVCSAFFIMAKVHRTSSRM</sequence>
<proteinExistence type="predicted"/>
<keyword evidence="1" id="KW-0472">Membrane</keyword>
<keyword evidence="1" id="KW-0812">Transmembrane</keyword>
<evidence type="ECO:0008006" key="4">
    <source>
        <dbReference type="Google" id="ProtNLM"/>
    </source>
</evidence>
<dbReference type="AlphaFoldDB" id="A0A134B079"/>
<feature type="transmembrane region" description="Helical" evidence="1">
    <location>
        <begin position="99"/>
        <end position="120"/>
    </location>
</feature>
<dbReference type="Proteomes" id="UP000070224">
    <property type="component" value="Unassembled WGS sequence"/>
</dbReference>
<organism evidence="2 3">
    <name type="scientific">Porphyromonas somerae</name>
    <dbReference type="NCBI Taxonomy" id="322095"/>
    <lineage>
        <taxon>Bacteria</taxon>
        <taxon>Pseudomonadati</taxon>
        <taxon>Bacteroidota</taxon>
        <taxon>Bacteroidia</taxon>
        <taxon>Bacteroidales</taxon>
        <taxon>Porphyromonadaceae</taxon>
        <taxon>Porphyromonas</taxon>
    </lineage>
</organism>
<evidence type="ECO:0000256" key="1">
    <source>
        <dbReference type="SAM" id="Phobius"/>
    </source>
</evidence>